<dbReference type="EMBL" id="JACRSX010000001">
    <property type="protein sequence ID" value="MBC8561073.1"/>
    <property type="molecule type" value="Genomic_DNA"/>
</dbReference>
<evidence type="ECO:0000256" key="8">
    <source>
        <dbReference type="ARBA" id="ARBA00023288"/>
    </source>
</evidence>
<feature type="domain" description="PBP" evidence="11">
    <location>
        <begin position="187"/>
        <end position="299"/>
    </location>
</feature>
<reference evidence="12 13" key="1">
    <citation type="submission" date="2020-08" db="EMBL/GenBank/DDBJ databases">
        <title>Genome public.</title>
        <authorList>
            <person name="Liu C."/>
            <person name="Sun Q."/>
        </authorList>
    </citation>
    <scope>NUCLEOTIDE SEQUENCE [LARGE SCALE GENOMIC DNA]</scope>
    <source>
        <strain evidence="12 13">NSJ-37</strain>
    </source>
</reference>
<evidence type="ECO:0000313" key="12">
    <source>
        <dbReference type="EMBL" id="MBC8561073.1"/>
    </source>
</evidence>
<evidence type="ECO:0000256" key="7">
    <source>
        <dbReference type="ARBA" id="ARBA00023139"/>
    </source>
</evidence>
<dbReference type="PANTHER" id="PTHR30570">
    <property type="entry name" value="PERIPLASMIC PHOSPHATE BINDING COMPONENT OF PHOSPHATE ABC TRANSPORTER"/>
    <property type="match status" value="1"/>
</dbReference>
<gene>
    <name evidence="12" type="ORF">H8704_00260</name>
</gene>
<protein>
    <submittedName>
        <fullName evidence="12">Substrate-binding domain-containing protein</fullName>
    </submittedName>
</protein>
<dbReference type="Proteomes" id="UP000606193">
    <property type="component" value="Unassembled WGS sequence"/>
</dbReference>
<keyword evidence="13" id="KW-1185">Reference proteome</keyword>
<dbReference type="PANTHER" id="PTHR30570:SF1">
    <property type="entry name" value="PHOSPHATE-BINDING PROTEIN PSTS"/>
    <property type="match status" value="1"/>
</dbReference>
<comment type="subunit">
    <text evidence="4">The complex is composed of two ATP-binding proteins (PstB), two transmembrane proteins (PstC and PstA) and a solute-binding protein (PstS).</text>
</comment>
<comment type="caution">
    <text evidence="12">The sequence shown here is derived from an EMBL/GenBank/DDBJ whole genome shotgun (WGS) entry which is preliminary data.</text>
</comment>
<evidence type="ECO:0000259" key="11">
    <source>
        <dbReference type="Pfam" id="PF12849"/>
    </source>
</evidence>
<comment type="function">
    <text evidence="1">Part of the ABC transporter complex PstSACB involved in phosphate import.</text>
</comment>
<feature type="compositionally biased region" description="Polar residues" evidence="9">
    <location>
        <begin position="34"/>
        <end position="46"/>
    </location>
</feature>
<keyword evidence="6 10" id="KW-0732">Signal</keyword>
<dbReference type="PROSITE" id="PS51257">
    <property type="entry name" value="PROKAR_LIPOPROTEIN"/>
    <property type="match status" value="1"/>
</dbReference>
<keyword evidence="8" id="KW-0449">Lipoprotein</keyword>
<comment type="similarity">
    <text evidence="3">Belongs to the PstS family.</text>
</comment>
<dbReference type="InterPro" id="IPR024370">
    <property type="entry name" value="PBP_domain"/>
</dbReference>
<evidence type="ECO:0000256" key="5">
    <source>
        <dbReference type="ARBA" id="ARBA00022592"/>
    </source>
</evidence>
<dbReference type="InterPro" id="IPR050811">
    <property type="entry name" value="Phosphate_ABC_transporter"/>
</dbReference>
<evidence type="ECO:0000256" key="9">
    <source>
        <dbReference type="SAM" id="MobiDB-lite"/>
    </source>
</evidence>
<comment type="subcellular location">
    <subcellularLocation>
        <location evidence="2">Cell membrane</location>
        <topology evidence="2">Lipid-anchor</topology>
    </subcellularLocation>
</comment>
<dbReference type="Gene3D" id="3.40.190.10">
    <property type="entry name" value="Periplasmic binding protein-like II"/>
    <property type="match status" value="4"/>
</dbReference>
<dbReference type="SUPFAM" id="SSF53850">
    <property type="entry name" value="Periplasmic binding protein-like II"/>
    <property type="match status" value="2"/>
</dbReference>
<evidence type="ECO:0000256" key="10">
    <source>
        <dbReference type="SAM" id="SignalP"/>
    </source>
</evidence>
<feature type="chain" id="PRO_5045282007" evidence="10">
    <location>
        <begin position="22"/>
        <end position="302"/>
    </location>
</feature>
<name>A0ABR7MXK0_9FIRM</name>
<feature type="signal peptide" evidence="10">
    <location>
        <begin position="1"/>
        <end position="21"/>
    </location>
</feature>
<accession>A0ABR7MXK0</accession>
<keyword evidence="5" id="KW-0813">Transport</keyword>
<keyword evidence="5" id="KW-0592">Phosphate transport</keyword>
<evidence type="ECO:0000256" key="6">
    <source>
        <dbReference type="ARBA" id="ARBA00022729"/>
    </source>
</evidence>
<proteinExistence type="inferred from homology"/>
<keyword evidence="7" id="KW-0564">Palmitate</keyword>
<evidence type="ECO:0000313" key="13">
    <source>
        <dbReference type="Proteomes" id="UP000606193"/>
    </source>
</evidence>
<evidence type="ECO:0000256" key="2">
    <source>
        <dbReference type="ARBA" id="ARBA00004193"/>
    </source>
</evidence>
<dbReference type="RefSeq" id="WP_249296859.1">
    <property type="nucleotide sequence ID" value="NZ_JACRSX010000001.1"/>
</dbReference>
<evidence type="ECO:0000256" key="1">
    <source>
        <dbReference type="ARBA" id="ARBA00002841"/>
    </source>
</evidence>
<sequence length="302" mass="31420">MRKSKLLAVAMSVMCAAALMTGCGSNGNAGSDTGSFSGGSASQPISVVSREDGSGTRGAFVELTGVEEKDADGNKVDNTTSNAIISNSTEIMMTTVSGDEYAIGYSSTGSLNDTVKALNVEGVEPTAANIKDGKYSLSRPFNIATKGTPGKLAQDFIDYIMSKDGQKVVEDNGYIASVDNAKAFKTAGESGKLVVAGSSSVTPVMEKLAEAYKKVNTKAEIEIQESDSTTGMTAAADGTCDIGMASRELEDSEKDKGLTSQAIALDGIAVIVNTQNDRTDISTDMVKKIFTGEVTDWNDVTE</sequence>
<dbReference type="Pfam" id="PF12849">
    <property type="entry name" value="PBP_like_2"/>
    <property type="match status" value="2"/>
</dbReference>
<evidence type="ECO:0000256" key="3">
    <source>
        <dbReference type="ARBA" id="ARBA00008725"/>
    </source>
</evidence>
<evidence type="ECO:0000256" key="4">
    <source>
        <dbReference type="ARBA" id="ARBA00011529"/>
    </source>
</evidence>
<feature type="region of interest" description="Disordered" evidence="9">
    <location>
        <begin position="34"/>
        <end position="53"/>
    </location>
</feature>
<feature type="domain" description="PBP" evidence="11">
    <location>
        <begin position="38"/>
        <end position="163"/>
    </location>
</feature>
<organism evidence="12 13">
    <name type="scientific">Jutongia huaianensis</name>
    <dbReference type="NCBI Taxonomy" id="2763668"/>
    <lineage>
        <taxon>Bacteria</taxon>
        <taxon>Bacillati</taxon>
        <taxon>Bacillota</taxon>
        <taxon>Clostridia</taxon>
        <taxon>Lachnospirales</taxon>
        <taxon>Lachnospiraceae</taxon>
        <taxon>Jutongia</taxon>
    </lineage>
</organism>